<reference evidence="2 3" key="1">
    <citation type="submission" date="2018-10" db="EMBL/GenBank/DDBJ databases">
        <title>A high-quality apple genome assembly.</title>
        <authorList>
            <person name="Hu J."/>
        </authorList>
    </citation>
    <scope>NUCLEOTIDE SEQUENCE [LARGE SCALE GENOMIC DNA]</scope>
    <source>
        <strain evidence="3">cv. HFTH1</strain>
        <tissue evidence="2">Young leaf</tissue>
    </source>
</reference>
<evidence type="ECO:0000313" key="2">
    <source>
        <dbReference type="EMBL" id="RXH91625.1"/>
    </source>
</evidence>
<evidence type="ECO:0000313" key="3">
    <source>
        <dbReference type="Proteomes" id="UP000290289"/>
    </source>
</evidence>
<feature type="compositionally biased region" description="Basic and acidic residues" evidence="1">
    <location>
        <begin position="42"/>
        <end position="58"/>
    </location>
</feature>
<proteinExistence type="predicted"/>
<dbReference type="AlphaFoldDB" id="A0A498J9W4"/>
<evidence type="ECO:0000256" key="1">
    <source>
        <dbReference type="SAM" id="MobiDB-lite"/>
    </source>
</evidence>
<dbReference type="EMBL" id="RDQH01000334">
    <property type="protein sequence ID" value="RXH91625.1"/>
    <property type="molecule type" value="Genomic_DNA"/>
</dbReference>
<feature type="region of interest" description="Disordered" evidence="1">
    <location>
        <begin position="42"/>
        <end position="65"/>
    </location>
</feature>
<sequence>MADSKENMVVLKTPKPVKTLKLYTRTHQEIWLNIGPRKSWEENRTGRSEKWGETSVEARKKRRKR</sequence>
<dbReference type="Proteomes" id="UP000290289">
    <property type="component" value="Chromosome 8"/>
</dbReference>
<protein>
    <submittedName>
        <fullName evidence="2">Uncharacterized protein</fullName>
    </submittedName>
</protein>
<name>A0A498J9W4_MALDO</name>
<gene>
    <name evidence="2" type="ORF">DVH24_020648</name>
</gene>
<keyword evidence="3" id="KW-1185">Reference proteome</keyword>
<comment type="caution">
    <text evidence="2">The sequence shown here is derived from an EMBL/GenBank/DDBJ whole genome shotgun (WGS) entry which is preliminary data.</text>
</comment>
<organism evidence="2 3">
    <name type="scientific">Malus domestica</name>
    <name type="common">Apple</name>
    <name type="synonym">Pyrus malus</name>
    <dbReference type="NCBI Taxonomy" id="3750"/>
    <lineage>
        <taxon>Eukaryota</taxon>
        <taxon>Viridiplantae</taxon>
        <taxon>Streptophyta</taxon>
        <taxon>Embryophyta</taxon>
        <taxon>Tracheophyta</taxon>
        <taxon>Spermatophyta</taxon>
        <taxon>Magnoliopsida</taxon>
        <taxon>eudicotyledons</taxon>
        <taxon>Gunneridae</taxon>
        <taxon>Pentapetalae</taxon>
        <taxon>rosids</taxon>
        <taxon>fabids</taxon>
        <taxon>Rosales</taxon>
        <taxon>Rosaceae</taxon>
        <taxon>Amygdaloideae</taxon>
        <taxon>Maleae</taxon>
        <taxon>Malus</taxon>
    </lineage>
</organism>
<accession>A0A498J9W4</accession>